<comment type="caution">
    <text evidence="1">The sequence shown here is derived from an EMBL/GenBank/DDBJ whole genome shotgun (WGS) entry which is preliminary data.</text>
</comment>
<evidence type="ECO:0000313" key="2">
    <source>
        <dbReference type="Proteomes" id="UP001331761"/>
    </source>
</evidence>
<dbReference type="EMBL" id="WIXE01018790">
    <property type="protein sequence ID" value="KAK5970634.1"/>
    <property type="molecule type" value="Genomic_DNA"/>
</dbReference>
<name>A0AAN8IDM3_TRICO</name>
<evidence type="ECO:0000313" key="1">
    <source>
        <dbReference type="EMBL" id="KAK5970634.1"/>
    </source>
</evidence>
<reference evidence="1 2" key="1">
    <citation type="submission" date="2019-10" db="EMBL/GenBank/DDBJ databases">
        <title>Assembly and Annotation for the nematode Trichostrongylus colubriformis.</title>
        <authorList>
            <person name="Martin J."/>
        </authorList>
    </citation>
    <scope>NUCLEOTIDE SEQUENCE [LARGE SCALE GENOMIC DNA]</scope>
    <source>
        <strain evidence="1">G859</strain>
        <tissue evidence="1">Whole worm</tissue>
    </source>
</reference>
<dbReference type="AlphaFoldDB" id="A0AAN8IDM3"/>
<protein>
    <submittedName>
        <fullName evidence="1">Uncharacterized protein</fullName>
    </submittedName>
</protein>
<organism evidence="1 2">
    <name type="scientific">Trichostrongylus colubriformis</name>
    <name type="common">Black scour worm</name>
    <dbReference type="NCBI Taxonomy" id="6319"/>
    <lineage>
        <taxon>Eukaryota</taxon>
        <taxon>Metazoa</taxon>
        <taxon>Ecdysozoa</taxon>
        <taxon>Nematoda</taxon>
        <taxon>Chromadorea</taxon>
        <taxon>Rhabditida</taxon>
        <taxon>Rhabditina</taxon>
        <taxon>Rhabditomorpha</taxon>
        <taxon>Strongyloidea</taxon>
        <taxon>Trichostrongylidae</taxon>
        <taxon>Trichostrongylus</taxon>
    </lineage>
</organism>
<feature type="non-terminal residue" evidence="1">
    <location>
        <position position="1"/>
    </location>
</feature>
<sequence>YDQSVINLLLANMYGYNPKNYVSRFGQQGVEIKRFDERSLTAKDFECN</sequence>
<proteinExistence type="predicted"/>
<gene>
    <name evidence="1" type="ORF">GCK32_022772</name>
</gene>
<dbReference type="Proteomes" id="UP001331761">
    <property type="component" value="Unassembled WGS sequence"/>
</dbReference>
<keyword evidence="2" id="KW-1185">Reference proteome</keyword>
<accession>A0AAN8IDM3</accession>